<gene>
    <name evidence="6" type="ORF">E0486_11750</name>
</gene>
<dbReference type="CDD" id="cd00038">
    <property type="entry name" value="CAP_ED"/>
    <property type="match status" value="1"/>
</dbReference>
<evidence type="ECO:0000259" key="5">
    <source>
        <dbReference type="PROSITE" id="PS51063"/>
    </source>
</evidence>
<comment type="caution">
    <text evidence="6">The sequence shown here is derived from an EMBL/GenBank/DDBJ whole genome shotgun (WGS) entry which is preliminary data.</text>
</comment>
<protein>
    <submittedName>
        <fullName evidence="6">Crp/Fnr family transcriptional regulator</fullName>
    </submittedName>
</protein>
<dbReference type="GO" id="GO:0003700">
    <property type="term" value="F:DNA-binding transcription factor activity"/>
    <property type="evidence" value="ECO:0007669"/>
    <property type="project" value="TreeGrafter"/>
</dbReference>
<dbReference type="PRINTS" id="PR00034">
    <property type="entry name" value="HTHCRP"/>
</dbReference>
<proteinExistence type="predicted"/>
<evidence type="ECO:0000256" key="2">
    <source>
        <dbReference type="ARBA" id="ARBA00023125"/>
    </source>
</evidence>
<dbReference type="Gene3D" id="2.60.120.10">
    <property type="entry name" value="Jelly Rolls"/>
    <property type="match status" value="1"/>
</dbReference>
<organism evidence="6 7">
    <name type="scientific">Flaviaesturariibacter aridisoli</name>
    <dbReference type="NCBI Taxonomy" id="2545761"/>
    <lineage>
        <taxon>Bacteria</taxon>
        <taxon>Pseudomonadati</taxon>
        <taxon>Bacteroidota</taxon>
        <taxon>Chitinophagia</taxon>
        <taxon>Chitinophagales</taxon>
        <taxon>Chitinophagaceae</taxon>
        <taxon>Flaviaestuariibacter</taxon>
    </lineage>
</organism>
<dbReference type="PANTHER" id="PTHR24567">
    <property type="entry name" value="CRP FAMILY TRANSCRIPTIONAL REGULATORY PROTEIN"/>
    <property type="match status" value="1"/>
</dbReference>
<dbReference type="SMART" id="SM00100">
    <property type="entry name" value="cNMP"/>
    <property type="match status" value="1"/>
</dbReference>
<dbReference type="RefSeq" id="WP_131852376.1">
    <property type="nucleotide sequence ID" value="NZ_SKFH01000018.1"/>
</dbReference>
<evidence type="ECO:0000313" key="7">
    <source>
        <dbReference type="Proteomes" id="UP000295164"/>
    </source>
</evidence>
<keyword evidence="1" id="KW-0805">Transcription regulation</keyword>
<keyword evidence="3" id="KW-0804">Transcription</keyword>
<dbReference type="InterPro" id="IPR036390">
    <property type="entry name" value="WH_DNA-bd_sf"/>
</dbReference>
<dbReference type="PROSITE" id="PS51063">
    <property type="entry name" value="HTH_CRP_2"/>
    <property type="match status" value="1"/>
</dbReference>
<dbReference type="InterPro" id="IPR012318">
    <property type="entry name" value="HTH_CRP"/>
</dbReference>
<dbReference type="InterPro" id="IPR000595">
    <property type="entry name" value="cNMP-bd_dom"/>
</dbReference>
<evidence type="ECO:0000259" key="4">
    <source>
        <dbReference type="PROSITE" id="PS50042"/>
    </source>
</evidence>
<dbReference type="GO" id="GO:0003677">
    <property type="term" value="F:DNA binding"/>
    <property type="evidence" value="ECO:0007669"/>
    <property type="project" value="UniProtKB-KW"/>
</dbReference>
<dbReference type="InterPro" id="IPR036388">
    <property type="entry name" value="WH-like_DNA-bd_sf"/>
</dbReference>
<evidence type="ECO:0000256" key="1">
    <source>
        <dbReference type="ARBA" id="ARBA00023015"/>
    </source>
</evidence>
<sequence length="232" mass="26160">MADPSCDLSSCFLCRFCIPEWKTALAVHKTTMAVKKGKTLFREGDPVTGIYFIYTGAVKVHKQWTEGKELILRFAKRGDILGHRGLRDKVYPVSTTTLEDSRFCFISTEFLEATLKTNPAFTYEMLYFYADELQKAENRMRNLAHMDVKGRIAEALLQLHTFFGSDPAGTIDAKISRQDIASYAGSTYETVFKFFNELSAQGILSTEGKSLRINDPSRLRAFVTVQAPASHQ</sequence>
<dbReference type="Pfam" id="PF13545">
    <property type="entry name" value="HTH_Crp_2"/>
    <property type="match status" value="1"/>
</dbReference>
<dbReference type="Pfam" id="PF00027">
    <property type="entry name" value="cNMP_binding"/>
    <property type="match status" value="1"/>
</dbReference>
<dbReference type="PANTHER" id="PTHR24567:SF74">
    <property type="entry name" value="HTH-TYPE TRANSCRIPTIONAL REGULATOR ARCR"/>
    <property type="match status" value="1"/>
</dbReference>
<name>A0A4R4DZF2_9BACT</name>
<reference evidence="6 7" key="1">
    <citation type="submission" date="2019-03" db="EMBL/GenBank/DDBJ databases">
        <authorList>
            <person name="Kim M.K.M."/>
        </authorList>
    </citation>
    <scope>NUCLEOTIDE SEQUENCE [LARGE SCALE GENOMIC DNA]</scope>
    <source>
        <strain evidence="6 7">17J68-15</strain>
    </source>
</reference>
<dbReference type="InterPro" id="IPR018490">
    <property type="entry name" value="cNMP-bd_dom_sf"/>
</dbReference>
<evidence type="ECO:0000256" key="3">
    <source>
        <dbReference type="ARBA" id="ARBA00023163"/>
    </source>
</evidence>
<feature type="domain" description="Cyclic nucleotide-binding" evidence="4">
    <location>
        <begin position="26"/>
        <end position="86"/>
    </location>
</feature>
<dbReference type="Proteomes" id="UP000295164">
    <property type="component" value="Unassembled WGS sequence"/>
</dbReference>
<dbReference type="AlphaFoldDB" id="A0A4R4DZF2"/>
<dbReference type="InterPro" id="IPR014710">
    <property type="entry name" value="RmlC-like_jellyroll"/>
</dbReference>
<evidence type="ECO:0000313" key="6">
    <source>
        <dbReference type="EMBL" id="TCZ69904.1"/>
    </source>
</evidence>
<dbReference type="OrthoDB" id="9127033at2"/>
<feature type="domain" description="HTH crp-type" evidence="5">
    <location>
        <begin position="146"/>
        <end position="217"/>
    </location>
</feature>
<dbReference type="SUPFAM" id="SSF46785">
    <property type="entry name" value="Winged helix' DNA-binding domain"/>
    <property type="match status" value="1"/>
</dbReference>
<keyword evidence="7" id="KW-1185">Reference proteome</keyword>
<dbReference type="SUPFAM" id="SSF51206">
    <property type="entry name" value="cAMP-binding domain-like"/>
    <property type="match status" value="1"/>
</dbReference>
<dbReference type="PROSITE" id="PS50042">
    <property type="entry name" value="CNMP_BINDING_3"/>
    <property type="match status" value="1"/>
</dbReference>
<dbReference type="GO" id="GO:0005829">
    <property type="term" value="C:cytosol"/>
    <property type="evidence" value="ECO:0007669"/>
    <property type="project" value="TreeGrafter"/>
</dbReference>
<dbReference type="SMART" id="SM00419">
    <property type="entry name" value="HTH_CRP"/>
    <property type="match status" value="1"/>
</dbReference>
<dbReference type="InterPro" id="IPR050397">
    <property type="entry name" value="Env_Response_Regulators"/>
</dbReference>
<accession>A0A4R4DZF2</accession>
<dbReference type="Gene3D" id="1.10.10.10">
    <property type="entry name" value="Winged helix-like DNA-binding domain superfamily/Winged helix DNA-binding domain"/>
    <property type="match status" value="1"/>
</dbReference>
<dbReference type="EMBL" id="SKFH01000018">
    <property type="protein sequence ID" value="TCZ69904.1"/>
    <property type="molecule type" value="Genomic_DNA"/>
</dbReference>
<keyword evidence="2" id="KW-0238">DNA-binding</keyword>